<dbReference type="AlphaFoldDB" id="A0A0E0JUL4"/>
<feature type="region of interest" description="Disordered" evidence="1">
    <location>
        <begin position="1"/>
        <end position="40"/>
    </location>
</feature>
<proteinExistence type="predicted"/>
<dbReference type="PANTHER" id="PTHR35161:SF19">
    <property type="entry name" value="OS02G0113400 PROTEIN"/>
    <property type="match status" value="1"/>
</dbReference>
<name>A0A0E0JUL4_ORYPU</name>
<dbReference type="OMA" id="MFPEDKW"/>
<dbReference type="EnsemblPlants" id="OPUNC02G00490.1">
    <property type="protein sequence ID" value="OPUNC02G00490.1"/>
    <property type="gene ID" value="OPUNC02G00490"/>
</dbReference>
<dbReference type="HOGENOM" id="CLU_040243_0_0_1"/>
<accession>A0A0E0JUL4</accession>
<sequence length="512" mass="57668">MPHHGGGKKKKGRKGKPRKKTDDRGEANVRSGDSSPPVHVDVEVATEVETAAEVDAEAGMEAKVEVGTEAGPQCSGTLASPIPRERRRGFDTVVTLGAWSIWKERNNLVLNNCSRPWSEVAVGMAQEATLWHLAHPLSPTLPFFNVEYREGTFYAGELKSMIYQNNKTFCVYYWHFQGRYAKLGTKISYSYMSISSLQYFVGQKQNRLVEAVQIYDSKPTVVADTTMLGRRLFLGFLMRIIHEHKKGCSWSGNFSLDDLIVKNSSTFEIAKITSAHASPRTMAEDLKRLANILEKYFCTAEGHVPGYFKRLCTDMKQCIGELGLHDVKGHLFLDLYRVHQALGKDEKQDLLSLLTVMFPEEDWGEIAKKQPMLRKVFLYGTAEGTTDKQAASSGTKKKQSAHNTTNTVKRVQYGLHLADLLVFIRHVTEHGPDHTKDDDKEQKLKSLVEVDLIIARYIPDAVIDLIKALVMNDMLNRMFVDPWNTWLNASVGVADAMQPIIRYAHGTAYLRK</sequence>
<dbReference type="Gramene" id="OPUNC02G00490.1">
    <property type="protein sequence ID" value="OPUNC02G00490.1"/>
    <property type="gene ID" value="OPUNC02G00490"/>
</dbReference>
<dbReference type="PANTHER" id="PTHR35161">
    <property type="entry name" value="OS02G0303100 PROTEIN"/>
    <property type="match status" value="1"/>
</dbReference>
<keyword evidence="3" id="KW-1185">Reference proteome</keyword>
<feature type="compositionally biased region" description="Basic residues" evidence="1">
    <location>
        <begin position="1"/>
        <end position="19"/>
    </location>
</feature>
<reference evidence="2" key="1">
    <citation type="submission" date="2015-04" db="UniProtKB">
        <authorList>
            <consortium name="EnsemblPlants"/>
        </authorList>
    </citation>
    <scope>IDENTIFICATION</scope>
</reference>
<dbReference type="eggNOG" id="ENOG502R4WI">
    <property type="taxonomic scope" value="Eukaryota"/>
</dbReference>
<evidence type="ECO:0000256" key="1">
    <source>
        <dbReference type="SAM" id="MobiDB-lite"/>
    </source>
</evidence>
<evidence type="ECO:0000313" key="3">
    <source>
        <dbReference type="Proteomes" id="UP000026962"/>
    </source>
</evidence>
<reference evidence="2" key="2">
    <citation type="submission" date="2018-05" db="EMBL/GenBank/DDBJ databases">
        <title>OpunRS2 (Oryza punctata Reference Sequence Version 2).</title>
        <authorList>
            <person name="Zhang J."/>
            <person name="Kudrna D."/>
            <person name="Lee S."/>
            <person name="Talag J."/>
            <person name="Welchert J."/>
            <person name="Wing R.A."/>
        </authorList>
    </citation>
    <scope>NUCLEOTIDE SEQUENCE [LARGE SCALE GENOMIC DNA]</scope>
</reference>
<protein>
    <submittedName>
        <fullName evidence="2">Uncharacterized protein</fullName>
    </submittedName>
</protein>
<organism evidence="2">
    <name type="scientific">Oryza punctata</name>
    <name type="common">Red rice</name>
    <dbReference type="NCBI Taxonomy" id="4537"/>
    <lineage>
        <taxon>Eukaryota</taxon>
        <taxon>Viridiplantae</taxon>
        <taxon>Streptophyta</taxon>
        <taxon>Embryophyta</taxon>
        <taxon>Tracheophyta</taxon>
        <taxon>Spermatophyta</taxon>
        <taxon>Magnoliopsida</taxon>
        <taxon>Liliopsida</taxon>
        <taxon>Poales</taxon>
        <taxon>Poaceae</taxon>
        <taxon>BOP clade</taxon>
        <taxon>Oryzoideae</taxon>
        <taxon>Oryzeae</taxon>
        <taxon>Oryzinae</taxon>
        <taxon>Oryza</taxon>
    </lineage>
</organism>
<dbReference type="Proteomes" id="UP000026962">
    <property type="component" value="Chromosome 2"/>
</dbReference>
<evidence type="ECO:0000313" key="2">
    <source>
        <dbReference type="EnsemblPlants" id="OPUNC02G00490.1"/>
    </source>
</evidence>